<dbReference type="EMBL" id="GG692420">
    <property type="protein sequence ID" value="EER43885.1"/>
    <property type="molecule type" value="Genomic_DNA"/>
</dbReference>
<evidence type="ECO:0000256" key="1">
    <source>
        <dbReference type="ARBA" id="ARBA00001947"/>
    </source>
</evidence>
<evidence type="ECO:0000313" key="8">
    <source>
        <dbReference type="EMBL" id="EER43885.1"/>
    </source>
</evidence>
<feature type="transmembrane region" description="Helical" evidence="6">
    <location>
        <begin position="54"/>
        <end position="72"/>
    </location>
</feature>
<reference evidence="9" key="1">
    <citation type="submission" date="2009-05" db="EMBL/GenBank/DDBJ databases">
        <title>The genome sequence of Ajellomyces capsulatus strain H143.</title>
        <authorList>
            <person name="Champion M."/>
            <person name="Cuomo C.A."/>
            <person name="Ma L.-J."/>
            <person name="Henn M.R."/>
            <person name="Sil A."/>
            <person name="Goldman B."/>
            <person name="Young S.K."/>
            <person name="Kodira C.D."/>
            <person name="Zeng Q."/>
            <person name="Koehrsen M."/>
            <person name="Alvarado L."/>
            <person name="Berlin A.M."/>
            <person name="Borenstein D."/>
            <person name="Chen Z."/>
            <person name="Engels R."/>
            <person name="Freedman E."/>
            <person name="Gellesch M."/>
            <person name="Goldberg J."/>
            <person name="Griggs A."/>
            <person name="Gujja S."/>
            <person name="Heiman D.I."/>
            <person name="Hepburn T.A."/>
            <person name="Howarth C."/>
            <person name="Jen D."/>
            <person name="Larson L."/>
            <person name="Lewis B."/>
            <person name="Mehta T."/>
            <person name="Park D."/>
            <person name="Pearson M."/>
            <person name="Roberts A."/>
            <person name="Saif S."/>
            <person name="Shea T.D."/>
            <person name="Shenoy N."/>
            <person name="Sisk P."/>
            <person name="Stolte C."/>
            <person name="Sykes S."/>
            <person name="Walk T."/>
            <person name="White J."/>
            <person name="Yandava C."/>
            <person name="Klein B."/>
            <person name="McEwen J.G."/>
            <person name="Puccia R."/>
            <person name="Goldman G.H."/>
            <person name="Felipe M.S."/>
            <person name="Nino-Vega G."/>
            <person name="San-Blas G."/>
            <person name="Taylor J.W."/>
            <person name="Mendoza L."/>
            <person name="Galagan J.E."/>
            <person name="Nusbaum C."/>
            <person name="Birren B.W."/>
        </authorList>
    </citation>
    <scope>NUCLEOTIDE SEQUENCE [LARGE SCALE GENOMIC DNA]</scope>
    <source>
        <strain evidence="9">H143</strain>
    </source>
</reference>
<evidence type="ECO:0000256" key="5">
    <source>
        <dbReference type="ARBA" id="ARBA00023002"/>
    </source>
</evidence>
<dbReference type="eggNOG" id="ENOG502QS66">
    <property type="taxonomic scope" value="Eukaryota"/>
</dbReference>
<evidence type="ECO:0000259" key="7">
    <source>
        <dbReference type="Pfam" id="PF02900"/>
    </source>
</evidence>
<keyword evidence="3" id="KW-0479">Metal-binding</keyword>
<dbReference type="OrthoDB" id="7396853at2759"/>
<keyword evidence="8" id="KW-0223">Dioxygenase</keyword>
<dbReference type="InterPro" id="IPR014436">
    <property type="entry name" value="Extradiol_dOase_DODA"/>
</dbReference>
<evidence type="ECO:0000256" key="2">
    <source>
        <dbReference type="ARBA" id="ARBA00007581"/>
    </source>
</evidence>
<dbReference type="PANTHER" id="PTHR30096">
    <property type="entry name" value="4,5-DOPA DIOXYGENASE EXTRADIOL-LIKE PROTEIN"/>
    <property type="match status" value="1"/>
</dbReference>
<organism evidence="8 9">
    <name type="scientific">Ajellomyces capsulatus (strain H143)</name>
    <name type="common">Darling's disease fungus</name>
    <name type="synonym">Histoplasma capsulatum</name>
    <dbReference type="NCBI Taxonomy" id="544712"/>
    <lineage>
        <taxon>Eukaryota</taxon>
        <taxon>Fungi</taxon>
        <taxon>Dikarya</taxon>
        <taxon>Ascomycota</taxon>
        <taxon>Pezizomycotina</taxon>
        <taxon>Eurotiomycetes</taxon>
        <taxon>Eurotiomycetidae</taxon>
        <taxon>Onygenales</taxon>
        <taxon>Ajellomycetaceae</taxon>
        <taxon>Histoplasma</taxon>
    </lineage>
</organism>
<dbReference type="InterPro" id="IPR004183">
    <property type="entry name" value="Xdiol_dOase_suB"/>
</dbReference>
<evidence type="ECO:0000256" key="4">
    <source>
        <dbReference type="ARBA" id="ARBA00022833"/>
    </source>
</evidence>
<accession>C6H664</accession>
<proteinExistence type="inferred from homology"/>
<dbReference type="PANTHER" id="PTHR30096:SF0">
    <property type="entry name" value="4,5-DOPA DIOXYGENASE EXTRADIOL-LIKE PROTEIN"/>
    <property type="match status" value="1"/>
</dbReference>
<keyword evidence="6" id="KW-1133">Transmembrane helix</keyword>
<dbReference type="SUPFAM" id="SSF53213">
    <property type="entry name" value="LigB-like"/>
    <property type="match status" value="1"/>
</dbReference>
<dbReference type="Pfam" id="PF02900">
    <property type="entry name" value="LigB"/>
    <property type="match status" value="1"/>
</dbReference>
<dbReference type="GO" id="GO:0016702">
    <property type="term" value="F:oxidoreductase activity, acting on single donors with incorporation of molecular oxygen, incorporation of two atoms of oxygen"/>
    <property type="evidence" value="ECO:0007669"/>
    <property type="project" value="UniProtKB-ARBA"/>
</dbReference>
<comment type="cofactor">
    <cofactor evidence="1">
        <name>Zn(2+)</name>
        <dbReference type="ChEBI" id="CHEBI:29105"/>
    </cofactor>
</comment>
<dbReference type="GO" id="GO:0008198">
    <property type="term" value="F:ferrous iron binding"/>
    <property type="evidence" value="ECO:0007669"/>
    <property type="project" value="InterPro"/>
</dbReference>
<dbReference type="VEuPathDB" id="FungiDB:HCDG_01915"/>
<feature type="domain" description="Extradiol ring-cleavage dioxygenase class III enzyme subunit B" evidence="7">
    <location>
        <begin position="142"/>
        <end position="389"/>
    </location>
</feature>
<dbReference type="OMA" id="EWGFDHG"/>
<keyword evidence="6" id="KW-0472">Membrane</keyword>
<keyword evidence="4" id="KW-0862">Zinc</keyword>
<dbReference type="GO" id="GO:0008270">
    <property type="term" value="F:zinc ion binding"/>
    <property type="evidence" value="ECO:0007669"/>
    <property type="project" value="InterPro"/>
</dbReference>
<dbReference type="STRING" id="544712.C6H664"/>
<dbReference type="AlphaFoldDB" id="C6H664"/>
<keyword evidence="5" id="KW-0560">Oxidoreductase</keyword>
<gene>
    <name evidence="8" type="ORF">HCDG_01915</name>
</gene>
<dbReference type="CDD" id="cd07363">
    <property type="entry name" value="45_DOPA_Dioxygenase"/>
    <property type="match status" value="1"/>
</dbReference>
<evidence type="ECO:0000256" key="3">
    <source>
        <dbReference type="ARBA" id="ARBA00022723"/>
    </source>
</evidence>
<evidence type="ECO:0000313" key="9">
    <source>
        <dbReference type="Proteomes" id="UP000002624"/>
    </source>
</evidence>
<name>C6H664_AJECH</name>
<dbReference type="HOGENOM" id="CLU_046582_1_0_1"/>
<protein>
    <submittedName>
        <fullName evidence="8">Dioxygenase</fullName>
    </submittedName>
</protein>
<sequence length="410" mass="44866">MMWRECGIAAQAGSIMPRRGLNIAVEYKSQSSSSSTTTTTTTATVLHQRSINNVALFLLPLLLGILISYIAVPSSTLIILTATVRTTFLNPAAPIHITLLSTRGYSVEGEGKKVVVSTSTSTSTSTGVSAEVAMAPSARTPVYFLSHGGPDIMYDQSHPAYRKLREIGHEITTKVKPRAVVVFSAHWQASRDTVEVNNAEITELIYDFYGFPSHYYEEKFPNVGSRQVAQKVIDAIRGAGMKAEGVKRGLDHGVWASFKCAFDPDHNPLNVPIVQVSLFKTEDPIQHYRLGQAIAKLREENIQIIVSGMAVHNLRDLRFTFGDSTPMPYTASFDEALRDAVTTPPAQREKALADLLKRGDARQAHPTFDHLLPIHVGAGAAGDDVGKRLWTLKEGSMSWAQFRFGDIGAE</sequence>
<keyword evidence="6" id="KW-0812">Transmembrane</keyword>
<dbReference type="Gene3D" id="3.40.830.10">
    <property type="entry name" value="LigB-like"/>
    <property type="match status" value="1"/>
</dbReference>
<comment type="similarity">
    <text evidence="2">Belongs to the DODA-type extradiol aromatic ring-opening dioxygenase family.</text>
</comment>
<dbReference type="Proteomes" id="UP000002624">
    <property type="component" value="Unassembled WGS sequence"/>
</dbReference>
<evidence type="ECO:0000256" key="6">
    <source>
        <dbReference type="SAM" id="Phobius"/>
    </source>
</evidence>